<dbReference type="AlphaFoldDB" id="A0A383AIH6"/>
<proteinExistence type="predicted"/>
<sequence>ENKHRQRPIFPFQNPVQLWDETLLLARKFRISAYDAA</sequence>
<name>A0A383AIH6_9ZZZZ</name>
<dbReference type="EMBL" id="UINC01192483">
    <property type="protein sequence ID" value="SVE07647.1"/>
    <property type="molecule type" value="Genomic_DNA"/>
</dbReference>
<evidence type="ECO:0000313" key="1">
    <source>
        <dbReference type="EMBL" id="SVE07647.1"/>
    </source>
</evidence>
<gene>
    <name evidence="1" type="ORF">METZ01_LOCUS460501</name>
</gene>
<feature type="non-terminal residue" evidence="1">
    <location>
        <position position="1"/>
    </location>
</feature>
<accession>A0A383AIH6</accession>
<protein>
    <submittedName>
        <fullName evidence="1">Uncharacterized protein</fullName>
    </submittedName>
</protein>
<reference evidence="1" key="1">
    <citation type="submission" date="2018-05" db="EMBL/GenBank/DDBJ databases">
        <authorList>
            <person name="Lanie J.A."/>
            <person name="Ng W.-L."/>
            <person name="Kazmierczak K.M."/>
            <person name="Andrzejewski T.M."/>
            <person name="Davidsen T.M."/>
            <person name="Wayne K.J."/>
            <person name="Tettelin H."/>
            <person name="Glass J.I."/>
            <person name="Rusch D."/>
            <person name="Podicherti R."/>
            <person name="Tsui H.-C.T."/>
            <person name="Winkler M.E."/>
        </authorList>
    </citation>
    <scope>NUCLEOTIDE SEQUENCE</scope>
</reference>
<organism evidence="1">
    <name type="scientific">marine metagenome</name>
    <dbReference type="NCBI Taxonomy" id="408172"/>
    <lineage>
        <taxon>unclassified sequences</taxon>
        <taxon>metagenomes</taxon>
        <taxon>ecological metagenomes</taxon>
    </lineage>
</organism>